<keyword evidence="3" id="KW-0808">Transferase</keyword>
<dbReference type="EMBL" id="BMIR01000033">
    <property type="protein sequence ID" value="GGE56168.1"/>
    <property type="molecule type" value="Genomic_DNA"/>
</dbReference>
<dbReference type="SUPFAM" id="SSF53756">
    <property type="entry name" value="UDP-Glycosyltransferase/glycogen phosphorylase"/>
    <property type="match status" value="1"/>
</dbReference>
<feature type="domain" description="Glycosyltransferase subfamily 4-like N-terminal" evidence="2">
    <location>
        <begin position="13"/>
        <end position="167"/>
    </location>
</feature>
<dbReference type="Proteomes" id="UP000628775">
    <property type="component" value="Unassembled WGS sequence"/>
</dbReference>
<accession>A0A8J2YNS7</accession>
<evidence type="ECO:0000313" key="3">
    <source>
        <dbReference type="EMBL" id="GGE56168.1"/>
    </source>
</evidence>
<evidence type="ECO:0000259" key="1">
    <source>
        <dbReference type="Pfam" id="PF00534"/>
    </source>
</evidence>
<keyword evidence="4" id="KW-1185">Reference proteome</keyword>
<dbReference type="InterPro" id="IPR001296">
    <property type="entry name" value="Glyco_trans_1"/>
</dbReference>
<dbReference type="Pfam" id="PF00534">
    <property type="entry name" value="Glycos_transf_1"/>
    <property type="match status" value="1"/>
</dbReference>
<dbReference type="PANTHER" id="PTHR12526:SF638">
    <property type="entry name" value="SPORE COAT PROTEIN SA"/>
    <property type="match status" value="1"/>
</dbReference>
<reference evidence="3" key="2">
    <citation type="submission" date="2020-09" db="EMBL/GenBank/DDBJ databases">
        <authorList>
            <person name="Sun Q."/>
            <person name="Zhou Y."/>
        </authorList>
    </citation>
    <scope>NUCLEOTIDE SEQUENCE</scope>
    <source>
        <strain evidence="3">CGMCC 1.15371</strain>
    </source>
</reference>
<protein>
    <submittedName>
        <fullName evidence="3">Glycosyl transferase</fullName>
    </submittedName>
</protein>
<dbReference type="Gene3D" id="3.40.50.2000">
    <property type="entry name" value="Glycogen Phosphorylase B"/>
    <property type="match status" value="2"/>
</dbReference>
<gene>
    <name evidence="3" type="ORF">GCM10011391_38960</name>
</gene>
<dbReference type="GO" id="GO:0016757">
    <property type="term" value="F:glycosyltransferase activity"/>
    <property type="evidence" value="ECO:0007669"/>
    <property type="project" value="InterPro"/>
</dbReference>
<comment type="caution">
    <text evidence="3">The sequence shown here is derived from an EMBL/GenBank/DDBJ whole genome shotgun (WGS) entry which is preliminary data.</text>
</comment>
<organism evidence="3 4">
    <name type="scientific">Pullulanibacillus camelliae</name>
    <dbReference type="NCBI Taxonomy" id="1707096"/>
    <lineage>
        <taxon>Bacteria</taxon>
        <taxon>Bacillati</taxon>
        <taxon>Bacillota</taxon>
        <taxon>Bacilli</taxon>
        <taxon>Bacillales</taxon>
        <taxon>Sporolactobacillaceae</taxon>
        <taxon>Pullulanibacillus</taxon>
    </lineage>
</organism>
<feature type="domain" description="Glycosyl transferase family 1" evidence="1">
    <location>
        <begin position="176"/>
        <end position="331"/>
    </location>
</feature>
<dbReference type="AlphaFoldDB" id="A0A8J2YNS7"/>
<dbReference type="RefSeq" id="WP_188698877.1">
    <property type="nucleotide sequence ID" value="NZ_BMIR01000033.1"/>
</dbReference>
<reference evidence="3" key="1">
    <citation type="journal article" date="2014" name="Int. J. Syst. Evol. Microbiol.">
        <title>Complete genome sequence of Corynebacterium casei LMG S-19264T (=DSM 44701T), isolated from a smear-ripened cheese.</title>
        <authorList>
            <consortium name="US DOE Joint Genome Institute (JGI-PGF)"/>
            <person name="Walter F."/>
            <person name="Albersmeier A."/>
            <person name="Kalinowski J."/>
            <person name="Ruckert C."/>
        </authorList>
    </citation>
    <scope>NUCLEOTIDE SEQUENCE</scope>
    <source>
        <strain evidence="3">CGMCC 1.15371</strain>
    </source>
</reference>
<dbReference type="Pfam" id="PF13439">
    <property type="entry name" value="Glyco_transf_4"/>
    <property type="match status" value="1"/>
</dbReference>
<dbReference type="PANTHER" id="PTHR12526">
    <property type="entry name" value="GLYCOSYLTRANSFERASE"/>
    <property type="match status" value="1"/>
</dbReference>
<evidence type="ECO:0000259" key="2">
    <source>
        <dbReference type="Pfam" id="PF13439"/>
    </source>
</evidence>
<name>A0A8J2YNS7_9BACL</name>
<sequence>MRILHLIGGKEEGGSMSHLLPLMDQFDKENVFLSVFDHGVLPERAEELGVKVFYLQQHSRYDLSVIRRLKEIMESQQIDILHTHGPRANVFAYLLKKTYAFTWVTTIHSDPRLDFMGCGIKGWMFTRVHLKVLKAADHYFAISQRFRDIVNQMGVEESHITTIYNGVIFYGAVKRKITRHELGISNSDFVIVTVGRLHPVKGHCYLLKALHEIIEEAGKTNIKCVIVGDGGEEASLKQLAQELHIEKHVLFVGKQKDVQPFYSLADVKILPSLSESFPLVVLEAAKAHVPVIATDVGGVNELITDRSLGWVVPPKHEKALVQAITDAMHLKECGQLSRIGDNLFRKASRQYSLHRLVDKINQTYRQLTLDKKLKQCKPTV</sequence>
<evidence type="ECO:0000313" key="4">
    <source>
        <dbReference type="Proteomes" id="UP000628775"/>
    </source>
</evidence>
<proteinExistence type="predicted"/>
<dbReference type="InterPro" id="IPR028098">
    <property type="entry name" value="Glyco_trans_4-like_N"/>
</dbReference>